<gene>
    <name evidence="3" type="ORF">Bccel_3443</name>
</gene>
<sequence>MFRRTRATNLYQNGVELELVSRILGHASTQTTRIYATPSIEMMKEAMGASVNGIPEEQPLWLKDEEELARLCGLR</sequence>
<dbReference type="SUPFAM" id="SSF56349">
    <property type="entry name" value="DNA breaking-rejoining enzymes"/>
    <property type="match status" value="1"/>
</dbReference>
<feature type="domain" description="Tyr recombinase" evidence="2">
    <location>
        <begin position="1"/>
        <end position="48"/>
    </location>
</feature>
<dbReference type="GO" id="GO:0006310">
    <property type="term" value="P:DNA recombination"/>
    <property type="evidence" value="ECO:0007669"/>
    <property type="project" value="UniProtKB-KW"/>
</dbReference>
<dbReference type="Proteomes" id="UP000036923">
    <property type="component" value="Unassembled WGS sequence"/>
</dbReference>
<proteinExistence type="predicted"/>
<dbReference type="Gene3D" id="1.10.443.10">
    <property type="entry name" value="Intergrase catalytic core"/>
    <property type="match status" value="1"/>
</dbReference>
<keyword evidence="4" id="KW-1185">Reference proteome</keyword>
<dbReference type="InterPro" id="IPR013762">
    <property type="entry name" value="Integrase-like_cat_sf"/>
</dbReference>
<protein>
    <submittedName>
        <fullName evidence="3">Integrase family protein</fullName>
    </submittedName>
</protein>
<evidence type="ECO:0000313" key="4">
    <source>
        <dbReference type="Proteomes" id="UP000036923"/>
    </source>
</evidence>
<dbReference type="STRING" id="398512.Bccel_3443"/>
<organism evidence="3 4">
    <name type="scientific">Pseudobacteroides cellulosolvens ATCC 35603 = DSM 2933</name>
    <dbReference type="NCBI Taxonomy" id="398512"/>
    <lineage>
        <taxon>Bacteria</taxon>
        <taxon>Bacillati</taxon>
        <taxon>Bacillota</taxon>
        <taxon>Clostridia</taxon>
        <taxon>Eubacteriales</taxon>
        <taxon>Oscillospiraceae</taxon>
        <taxon>Pseudobacteroides</taxon>
    </lineage>
</organism>
<evidence type="ECO:0000256" key="1">
    <source>
        <dbReference type="ARBA" id="ARBA00023172"/>
    </source>
</evidence>
<dbReference type="PATRIC" id="fig|398512.5.peg.3605"/>
<dbReference type="PROSITE" id="PS51898">
    <property type="entry name" value="TYR_RECOMBINASE"/>
    <property type="match status" value="1"/>
</dbReference>
<reference evidence="4" key="1">
    <citation type="submission" date="2015-07" db="EMBL/GenBank/DDBJ databases">
        <title>Near-Complete Genome Sequence of the Cellulolytic Bacterium Bacteroides (Pseudobacteroides) cellulosolvens ATCC 35603.</title>
        <authorList>
            <person name="Dassa B."/>
            <person name="Utturkar S.M."/>
            <person name="Klingeman D.M."/>
            <person name="Hurt R.A."/>
            <person name="Keller M."/>
            <person name="Xu J."/>
            <person name="Reddy Y.H.K."/>
            <person name="Borovok I."/>
            <person name="Grinberg I.R."/>
            <person name="Lamed R."/>
            <person name="Zhivin O."/>
            <person name="Bayer E.A."/>
            <person name="Brown S.D."/>
        </authorList>
    </citation>
    <scope>NUCLEOTIDE SEQUENCE [LARGE SCALE GENOMIC DNA]</scope>
    <source>
        <strain evidence="4">DSM 2933</strain>
    </source>
</reference>
<dbReference type="GO" id="GO:0003677">
    <property type="term" value="F:DNA binding"/>
    <property type="evidence" value="ECO:0007669"/>
    <property type="project" value="InterPro"/>
</dbReference>
<keyword evidence="1" id="KW-0233">DNA recombination</keyword>
<dbReference type="eggNOG" id="COG4974">
    <property type="taxonomic scope" value="Bacteria"/>
</dbReference>
<accession>A0A0L6JQU4</accession>
<dbReference type="InterPro" id="IPR011010">
    <property type="entry name" value="DNA_brk_join_enz"/>
</dbReference>
<dbReference type="EMBL" id="LGTC01000001">
    <property type="protein sequence ID" value="KNY28169.1"/>
    <property type="molecule type" value="Genomic_DNA"/>
</dbReference>
<dbReference type="AlphaFoldDB" id="A0A0L6JQU4"/>
<dbReference type="InterPro" id="IPR002104">
    <property type="entry name" value="Integrase_catalytic"/>
</dbReference>
<evidence type="ECO:0000313" key="3">
    <source>
        <dbReference type="EMBL" id="KNY28169.1"/>
    </source>
</evidence>
<dbReference type="Pfam" id="PF00589">
    <property type="entry name" value="Phage_integrase"/>
    <property type="match status" value="1"/>
</dbReference>
<comment type="caution">
    <text evidence="3">The sequence shown here is derived from an EMBL/GenBank/DDBJ whole genome shotgun (WGS) entry which is preliminary data.</text>
</comment>
<evidence type="ECO:0000259" key="2">
    <source>
        <dbReference type="PROSITE" id="PS51898"/>
    </source>
</evidence>
<name>A0A0L6JQU4_9FIRM</name>
<dbReference type="GO" id="GO:0015074">
    <property type="term" value="P:DNA integration"/>
    <property type="evidence" value="ECO:0007669"/>
    <property type="project" value="InterPro"/>
</dbReference>